<sequence length="147" mass="14491">MKFIGYGLLAIVIGAVTGTVFAGLFTHLVHTVQAEMLHGFGVPAGFTDSGLMAAMTGPGVSHGLVAGTIGGFLGFVGARAERGYRASYGGAAPRDNWGRLVGDGVAIAVVFGIGVIGSVGDFGLLTAFTAIAGFAAGAGFGAVIADI</sequence>
<evidence type="ECO:0000313" key="3">
    <source>
        <dbReference type="Proteomes" id="UP000546324"/>
    </source>
</evidence>
<proteinExistence type="predicted"/>
<evidence type="ECO:0000313" key="2">
    <source>
        <dbReference type="EMBL" id="MBB6395987.1"/>
    </source>
</evidence>
<organism evidence="2 3">
    <name type="scientific">Actinomadura coerulea</name>
    <dbReference type="NCBI Taxonomy" id="46159"/>
    <lineage>
        <taxon>Bacteria</taxon>
        <taxon>Bacillati</taxon>
        <taxon>Actinomycetota</taxon>
        <taxon>Actinomycetes</taxon>
        <taxon>Streptosporangiales</taxon>
        <taxon>Thermomonosporaceae</taxon>
        <taxon>Actinomadura</taxon>
    </lineage>
</organism>
<feature type="transmembrane region" description="Helical" evidence="1">
    <location>
        <begin position="122"/>
        <end position="145"/>
    </location>
</feature>
<keyword evidence="1" id="KW-0812">Transmembrane</keyword>
<dbReference type="AlphaFoldDB" id="A0A7X0KZ23"/>
<comment type="caution">
    <text evidence="2">The sequence shown here is derived from an EMBL/GenBank/DDBJ whole genome shotgun (WGS) entry which is preliminary data.</text>
</comment>
<keyword evidence="3" id="KW-1185">Reference proteome</keyword>
<feature type="transmembrane region" description="Helical" evidence="1">
    <location>
        <begin position="50"/>
        <end position="76"/>
    </location>
</feature>
<protein>
    <submittedName>
        <fullName evidence="2">Putative membrane protein</fullName>
    </submittedName>
</protein>
<feature type="transmembrane region" description="Helical" evidence="1">
    <location>
        <begin position="97"/>
        <end position="116"/>
    </location>
</feature>
<evidence type="ECO:0000256" key="1">
    <source>
        <dbReference type="SAM" id="Phobius"/>
    </source>
</evidence>
<reference evidence="2 3" key="1">
    <citation type="submission" date="2020-08" db="EMBL/GenBank/DDBJ databases">
        <title>Sequencing the genomes of 1000 actinobacteria strains.</title>
        <authorList>
            <person name="Klenk H.-P."/>
        </authorList>
    </citation>
    <scope>NUCLEOTIDE SEQUENCE [LARGE SCALE GENOMIC DNA]</scope>
    <source>
        <strain evidence="2 3">DSM 43675</strain>
    </source>
</reference>
<gene>
    <name evidence="2" type="ORF">BKA00_002901</name>
</gene>
<accession>A0A7X0KZ23</accession>
<name>A0A7X0KZ23_9ACTN</name>
<dbReference type="RefSeq" id="WP_185025403.1">
    <property type="nucleotide sequence ID" value="NZ_JACHMQ010000001.1"/>
</dbReference>
<keyword evidence="1" id="KW-1133">Transmembrane helix</keyword>
<dbReference type="EMBL" id="JACHMQ010000001">
    <property type="protein sequence ID" value="MBB6395987.1"/>
    <property type="molecule type" value="Genomic_DNA"/>
</dbReference>
<dbReference type="Proteomes" id="UP000546324">
    <property type="component" value="Unassembled WGS sequence"/>
</dbReference>
<feature type="transmembrane region" description="Helical" evidence="1">
    <location>
        <begin position="7"/>
        <end position="30"/>
    </location>
</feature>
<keyword evidence="1" id="KW-0472">Membrane</keyword>